<dbReference type="EMBL" id="CP000473">
    <property type="protein sequence ID" value="ABJ86166.1"/>
    <property type="molecule type" value="Genomic_DNA"/>
</dbReference>
<dbReference type="HOGENOM" id="CLU_2119522_0_0_0"/>
<sequence precursor="true">MSGKIRYVLRRHLFLLIGLLTLCLFFLVAGLDRAGKSETAHALAGPMRVLIVPMYLVWMLITMAVVAVVGPVGVPGAIGTVVSGIGLAAGLAPYVLVDYILDRLRRAGHTRTRG</sequence>
<evidence type="ECO:0008006" key="3">
    <source>
        <dbReference type="Google" id="ProtNLM"/>
    </source>
</evidence>
<keyword evidence="1" id="KW-0472">Membrane</keyword>
<evidence type="ECO:0000256" key="1">
    <source>
        <dbReference type="SAM" id="Phobius"/>
    </source>
</evidence>
<feature type="transmembrane region" description="Helical" evidence="1">
    <location>
        <begin position="78"/>
        <end position="101"/>
    </location>
</feature>
<gene>
    <name evidence="2" type="ordered locus">Acid_5213</name>
</gene>
<name>Q01VZ9_SOLUE</name>
<organism evidence="2">
    <name type="scientific">Solibacter usitatus (strain Ellin6076)</name>
    <dbReference type="NCBI Taxonomy" id="234267"/>
    <lineage>
        <taxon>Bacteria</taxon>
        <taxon>Pseudomonadati</taxon>
        <taxon>Acidobacteriota</taxon>
        <taxon>Terriglobia</taxon>
        <taxon>Bryobacterales</taxon>
        <taxon>Solibacteraceae</taxon>
        <taxon>Candidatus Solibacter</taxon>
    </lineage>
</organism>
<protein>
    <recommendedName>
        <fullName evidence="3">Transmembrane protein</fullName>
    </recommendedName>
</protein>
<feature type="transmembrane region" description="Helical" evidence="1">
    <location>
        <begin position="52"/>
        <end position="72"/>
    </location>
</feature>
<evidence type="ECO:0000313" key="2">
    <source>
        <dbReference type="EMBL" id="ABJ86166.1"/>
    </source>
</evidence>
<dbReference type="KEGG" id="sus:Acid_5213"/>
<dbReference type="InParanoid" id="Q01VZ9"/>
<reference evidence="2" key="1">
    <citation type="submission" date="2006-10" db="EMBL/GenBank/DDBJ databases">
        <title>Complete sequence of Solibacter usitatus Ellin6076.</title>
        <authorList>
            <consortium name="US DOE Joint Genome Institute"/>
            <person name="Copeland A."/>
            <person name="Lucas S."/>
            <person name="Lapidus A."/>
            <person name="Barry K."/>
            <person name="Detter J.C."/>
            <person name="Glavina del Rio T."/>
            <person name="Hammon N."/>
            <person name="Israni S."/>
            <person name="Dalin E."/>
            <person name="Tice H."/>
            <person name="Pitluck S."/>
            <person name="Thompson L.S."/>
            <person name="Brettin T."/>
            <person name="Bruce D."/>
            <person name="Han C."/>
            <person name="Tapia R."/>
            <person name="Gilna P."/>
            <person name="Schmutz J."/>
            <person name="Larimer F."/>
            <person name="Land M."/>
            <person name="Hauser L."/>
            <person name="Kyrpides N."/>
            <person name="Mikhailova N."/>
            <person name="Janssen P.H."/>
            <person name="Kuske C.R."/>
            <person name="Richardson P."/>
        </authorList>
    </citation>
    <scope>NUCLEOTIDE SEQUENCE</scope>
    <source>
        <strain evidence="2">Ellin6076</strain>
    </source>
</reference>
<dbReference type="AlphaFoldDB" id="Q01VZ9"/>
<keyword evidence="1" id="KW-0812">Transmembrane</keyword>
<feature type="transmembrane region" description="Helical" evidence="1">
    <location>
        <begin position="12"/>
        <end position="31"/>
    </location>
</feature>
<proteinExistence type="predicted"/>
<keyword evidence="1" id="KW-1133">Transmembrane helix</keyword>
<accession>Q01VZ9</accession>